<dbReference type="EMBL" id="JAPFFI010000009">
    <property type="protein sequence ID" value="KAJ6382545.1"/>
    <property type="molecule type" value="Genomic_DNA"/>
</dbReference>
<gene>
    <name evidence="2" type="ORF">OIU77_031067</name>
</gene>
<protein>
    <submittedName>
        <fullName evidence="2">Uncharacterized protein</fullName>
    </submittedName>
</protein>
<organism evidence="2 3">
    <name type="scientific">Salix suchowensis</name>
    <dbReference type="NCBI Taxonomy" id="1278906"/>
    <lineage>
        <taxon>Eukaryota</taxon>
        <taxon>Viridiplantae</taxon>
        <taxon>Streptophyta</taxon>
        <taxon>Embryophyta</taxon>
        <taxon>Tracheophyta</taxon>
        <taxon>Spermatophyta</taxon>
        <taxon>Magnoliopsida</taxon>
        <taxon>eudicotyledons</taxon>
        <taxon>Gunneridae</taxon>
        <taxon>Pentapetalae</taxon>
        <taxon>rosids</taxon>
        <taxon>fabids</taxon>
        <taxon>Malpighiales</taxon>
        <taxon>Salicaceae</taxon>
        <taxon>Saliceae</taxon>
        <taxon>Salix</taxon>
    </lineage>
</organism>
<accession>A0ABQ9BHQ9</accession>
<proteinExistence type="predicted"/>
<sequence>MSAGRKNPTTSEEKTGPNTSEEKRDPIRMATVLFSTRNEAMNALIKKNRGFCLNNQISVRVLH</sequence>
<feature type="compositionally biased region" description="Basic and acidic residues" evidence="1">
    <location>
        <begin position="11"/>
        <end position="27"/>
    </location>
</feature>
<feature type="region of interest" description="Disordered" evidence="1">
    <location>
        <begin position="1"/>
        <end position="27"/>
    </location>
</feature>
<reference evidence="2" key="1">
    <citation type="submission" date="2022-10" db="EMBL/GenBank/DDBJ databases">
        <authorList>
            <person name="Hyden B.L."/>
            <person name="Feng K."/>
            <person name="Yates T."/>
            <person name="Jawdy S."/>
            <person name="Smart L.B."/>
            <person name="Muchero W."/>
        </authorList>
    </citation>
    <scope>NUCLEOTIDE SEQUENCE</scope>
    <source>
        <tissue evidence="2">Shoot tip</tissue>
    </source>
</reference>
<evidence type="ECO:0000313" key="3">
    <source>
        <dbReference type="Proteomes" id="UP001141253"/>
    </source>
</evidence>
<evidence type="ECO:0000313" key="2">
    <source>
        <dbReference type="EMBL" id="KAJ6382545.1"/>
    </source>
</evidence>
<comment type="caution">
    <text evidence="2">The sequence shown here is derived from an EMBL/GenBank/DDBJ whole genome shotgun (WGS) entry which is preliminary data.</text>
</comment>
<evidence type="ECO:0000256" key="1">
    <source>
        <dbReference type="SAM" id="MobiDB-lite"/>
    </source>
</evidence>
<dbReference type="PANTHER" id="PTHR48167:SF2">
    <property type="entry name" value="EXPRESSED PROTEIN"/>
    <property type="match status" value="1"/>
</dbReference>
<keyword evidence="3" id="KW-1185">Reference proteome</keyword>
<reference evidence="2" key="2">
    <citation type="journal article" date="2023" name="Int. J. Mol. Sci.">
        <title>De Novo Assembly and Annotation of 11 Diverse Shrub Willow (Salix) Genomes Reveals Novel Gene Organization in Sex-Linked Regions.</title>
        <authorList>
            <person name="Hyden B."/>
            <person name="Feng K."/>
            <person name="Yates T.B."/>
            <person name="Jawdy S."/>
            <person name="Cereghino C."/>
            <person name="Smart L.B."/>
            <person name="Muchero W."/>
        </authorList>
    </citation>
    <scope>NUCLEOTIDE SEQUENCE</scope>
    <source>
        <tissue evidence="2">Shoot tip</tissue>
    </source>
</reference>
<dbReference type="Proteomes" id="UP001141253">
    <property type="component" value="Chromosome 6"/>
</dbReference>
<dbReference type="PANTHER" id="PTHR48167">
    <property type="entry name" value="EXPRESSED PROTEIN"/>
    <property type="match status" value="1"/>
</dbReference>
<name>A0ABQ9BHQ9_9ROSI</name>